<keyword evidence="5 8" id="KW-0812">Transmembrane</keyword>
<evidence type="ECO:0000256" key="8">
    <source>
        <dbReference type="SAM" id="Phobius"/>
    </source>
</evidence>
<evidence type="ECO:0000256" key="7">
    <source>
        <dbReference type="ARBA" id="ARBA00023136"/>
    </source>
</evidence>
<comment type="similarity">
    <text evidence="2">Belongs to the AzlC family.</text>
</comment>
<feature type="transmembrane region" description="Helical" evidence="8">
    <location>
        <begin position="73"/>
        <end position="94"/>
    </location>
</feature>
<evidence type="ECO:0000256" key="2">
    <source>
        <dbReference type="ARBA" id="ARBA00010735"/>
    </source>
</evidence>
<keyword evidence="3" id="KW-0813">Transport</keyword>
<evidence type="ECO:0000256" key="3">
    <source>
        <dbReference type="ARBA" id="ARBA00022448"/>
    </source>
</evidence>
<evidence type="ECO:0000256" key="1">
    <source>
        <dbReference type="ARBA" id="ARBA00004651"/>
    </source>
</evidence>
<dbReference type="EMBL" id="JBHTFQ010000001">
    <property type="protein sequence ID" value="MFC7702925.1"/>
    <property type="molecule type" value="Genomic_DNA"/>
</dbReference>
<protein>
    <submittedName>
        <fullName evidence="9">AzlC family ABC transporter permease</fullName>
    </submittedName>
</protein>
<keyword evidence="10" id="KW-1185">Reference proteome</keyword>
<dbReference type="Proteomes" id="UP001596516">
    <property type="component" value="Unassembled WGS sequence"/>
</dbReference>
<feature type="transmembrane region" description="Helical" evidence="8">
    <location>
        <begin position="17"/>
        <end position="35"/>
    </location>
</feature>
<accession>A0ABW2UH62</accession>
<evidence type="ECO:0000313" key="9">
    <source>
        <dbReference type="EMBL" id="MFC7702925.1"/>
    </source>
</evidence>
<evidence type="ECO:0000256" key="5">
    <source>
        <dbReference type="ARBA" id="ARBA00022692"/>
    </source>
</evidence>
<keyword evidence="7 8" id="KW-0472">Membrane</keyword>
<dbReference type="Pfam" id="PF03591">
    <property type="entry name" value="AzlC"/>
    <property type="match status" value="1"/>
</dbReference>
<feature type="transmembrane region" description="Helical" evidence="8">
    <location>
        <begin position="190"/>
        <end position="208"/>
    </location>
</feature>
<evidence type="ECO:0000256" key="6">
    <source>
        <dbReference type="ARBA" id="ARBA00022989"/>
    </source>
</evidence>
<dbReference type="RefSeq" id="WP_377398185.1">
    <property type="nucleotide sequence ID" value="NZ_JBHTFQ010000001.1"/>
</dbReference>
<feature type="transmembrane region" description="Helical" evidence="8">
    <location>
        <begin position="47"/>
        <end position="67"/>
    </location>
</feature>
<dbReference type="PANTHER" id="PTHR34979:SF1">
    <property type="entry name" value="INNER MEMBRANE PROTEIN YGAZ"/>
    <property type="match status" value="1"/>
</dbReference>
<sequence length="237" mass="25001">MAVAPALRRAFFSGFRGAAPFVLVVGPFGLLFGVVGTEAGLNLIEVMGFSVLVIAGASQFAALQLMTENAPTLVVLGTGLAVNMRMAMYSAALAPHLGRARLWQRALVAYLLVDQAYAVSANEYELRPQRPLSEKFAFFLGAITPTCLPWYLATLIGATVGQAIPEGLALDFAVPITFLAMIGPMLRTPAHIAAALVSITLALLLAGLPFNAGLMVAAVGAMATGAQVELWTERRRK</sequence>
<evidence type="ECO:0000313" key="10">
    <source>
        <dbReference type="Proteomes" id="UP001596516"/>
    </source>
</evidence>
<dbReference type="InterPro" id="IPR011606">
    <property type="entry name" value="Brnchd-chn_aa_trnsp_permease"/>
</dbReference>
<organism evidence="9 10">
    <name type="scientific">Plastorhodobacter daqingensis</name>
    <dbReference type="NCBI Taxonomy" id="1387281"/>
    <lineage>
        <taxon>Bacteria</taxon>
        <taxon>Pseudomonadati</taxon>
        <taxon>Pseudomonadota</taxon>
        <taxon>Alphaproteobacteria</taxon>
        <taxon>Rhodobacterales</taxon>
        <taxon>Paracoccaceae</taxon>
        <taxon>Plastorhodobacter</taxon>
    </lineage>
</organism>
<evidence type="ECO:0000256" key="4">
    <source>
        <dbReference type="ARBA" id="ARBA00022475"/>
    </source>
</evidence>
<comment type="subcellular location">
    <subcellularLocation>
        <location evidence="1">Cell membrane</location>
        <topology evidence="1">Multi-pass membrane protein</topology>
    </subcellularLocation>
</comment>
<proteinExistence type="inferred from homology"/>
<name>A0ABW2UH62_9RHOB</name>
<comment type="caution">
    <text evidence="9">The sequence shown here is derived from an EMBL/GenBank/DDBJ whole genome shotgun (WGS) entry which is preliminary data.</text>
</comment>
<dbReference type="PANTHER" id="PTHR34979">
    <property type="entry name" value="INNER MEMBRANE PROTEIN YGAZ"/>
    <property type="match status" value="1"/>
</dbReference>
<feature type="transmembrane region" description="Helical" evidence="8">
    <location>
        <begin position="136"/>
        <end position="157"/>
    </location>
</feature>
<reference evidence="10" key="1">
    <citation type="journal article" date="2019" name="Int. J. Syst. Evol. Microbiol.">
        <title>The Global Catalogue of Microorganisms (GCM) 10K type strain sequencing project: providing services to taxonomists for standard genome sequencing and annotation.</title>
        <authorList>
            <consortium name="The Broad Institute Genomics Platform"/>
            <consortium name="The Broad Institute Genome Sequencing Center for Infectious Disease"/>
            <person name="Wu L."/>
            <person name="Ma J."/>
        </authorList>
    </citation>
    <scope>NUCLEOTIDE SEQUENCE [LARGE SCALE GENOMIC DNA]</scope>
    <source>
        <strain evidence="10">CGMCC 1.12750</strain>
    </source>
</reference>
<keyword evidence="4" id="KW-1003">Cell membrane</keyword>
<keyword evidence="6 8" id="KW-1133">Transmembrane helix</keyword>
<gene>
    <name evidence="9" type="ORF">ACFQXB_01805</name>
</gene>